<evidence type="ECO:0000256" key="13">
    <source>
        <dbReference type="ARBA" id="ARBA00022982"/>
    </source>
</evidence>
<dbReference type="PANTHER" id="PTHR10422">
    <property type="entry name" value="CYTOCHROME C OXIDASE SUBUNIT 1"/>
    <property type="match status" value="1"/>
</dbReference>
<evidence type="ECO:0000256" key="15">
    <source>
        <dbReference type="ARBA" id="ARBA00023004"/>
    </source>
</evidence>
<evidence type="ECO:0000256" key="23">
    <source>
        <dbReference type="ARBA" id="ARBA00034513"/>
    </source>
</evidence>
<evidence type="ECO:0000256" key="4">
    <source>
        <dbReference type="ARBA" id="ARBA00009578"/>
    </source>
</evidence>
<feature type="transmembrane region" description="Helical" evidence="26">
    <location>
        <begin position="310"/>
        <end position="334"/>
    </location>
</feature>
<dbReference type="RefSeq" id="WP_250223442.1">
    <property type="nucleotide sequence ID" value="NZ_CP097762.1"/>
</dbReference>
<evidence type="ECO:0000256" key="7">
    <source>
        <dbReference type="ARBA" id="ARBA00022448"/>
    </source>
</evidence>
<evidence type="ECO:0000256" key="24">
    <source>
        <dbReference type="ARBA" id="ARBA00048190"/>
    </source>
</evidence>
<dbReference type="InterPro" id="IPR000883">
    <property type="entry name" value="Cyt_C_Oxase_1"/>
</dbReference>
<evidence type="ECO:0000256" key="12">
    <source>
        <dbReference type="ARBA" id="ARBA00022723"/>
    </source>
</evidence>
<dbReference type="EMBL" id="CP097762">
    <property type="protein sequence ID" value="URJ25311.1"/>
    <property type="molecule type" value="Genomic_DNA"/>
</dbReference>
<dbReference type="InterPro" id="IPR023615">
    <property type="entry name" value="Cyt_c_Oxase_su1_BS"/>
</dbReference>
<dbReference type="Proteomes" id="UP001056834">
    <property type="component" value="Chromosome"/>
</dbReference>
<evidence type="ECO:0000256" key="21">
    <source>
        <dbReference type="ARBA" id="ARBA00032435"/>
    </source>
</evidence>
<evidence type="ECO:0000256" key="5">
    <source>
        <dbReference type="ARBA" id="ARBA00012941"/>
    </source>
</evidence>
<dbReference type="EC" id="7.1.1.3" evidence="5"/>
<dbReference type="Pfam" id="PF00115">
    <property type="entry name" value="COX1"/>
    <property type="match status" value="1"/>
</dbReference>
<comment type="subcellular location">
    <subcellularLocation>
        <location evidence="3">Cell membrane</location>
        <topology evidence="3">Multi-pass membrane protein</topology>
    </subcellularLocation>
</comment>
<sequence>MFGKLTIHSIPYEDTIIMSTIILMFFIGMMLIGYITYLKKWRYLWNEWFTSVDHKKIGIMYIIVSCIMFLRGFVDAIMMRTQQALSSVGAHEFLSIHHYNQVITAHGVIMIIFMATPFVIGLMNLIVPLQIGARDVAFPFLNSLSFWLFMVGVILINLSLGIGEFAQTGWAGYPPLSSKEYSPGVGVDYWIWSIQIAGIGTTLTGINFFTTILYMRAPGLMMMKMPVFTWTALCTNTLIIVAFPILTVTIALLTLDRYLGTHFFTNDFGGNMMMYINLFWAWGHPEVYILVLPVFGVFSEVVSTFSQKKLFGYTSLVGATVAITVLSFCVWLHHFFTMGSGANVNAFFGIMTMVIAIPTGVKIFNWLFTMYRGKIIFTSPMLWTIGFIITFSIGGMTGVLLAVPGADFILHNSLFLVAHFHNVIIGGVLFGCFAGATYWFPKAFGYVLNETWGKRAFWFWIIGFYIAFMPLYILGFMGMTRRLGENIDSEFSPMLLTASVGTVLIGLGIMCQFIQIVISVLNRDMYKDHSGNPWNGFTLEWSTVSPPPFYNFAVIPVIRRDRDVLWYVKNNSKRCCTSQVDILYKPIHMPKNTSAGILISFFSLIFGFSMIWYIWWLVIFSICGMMIIWIMHTFDDDIEYIIPIKKIKEIEYNNNANIS</sequence>
<keyword evidence="15" id="KW-0408">Iron</keyword>
<dbReference type="InterPro" id="IPR014207">
    <property type="entry name" value="Cyt_c_ubiqinol_oxidase_su1"/>
</dbReference>
<keyword evidence="16" id="KW-0186">Copper</keyword>
<feature type="domain" description="Cytochrome oxidase subunit I profile" evidence="27">
    <location>
        <begin position="39"/>
        <end position="559"/>
    </location>
</feature>
<evidence type="ECO:0000313" key="29">
    <source>
        <dbReference type="Proteomes" id="UP001056834"/>
    </source>
</evidence>
<reference evidence="28" key="1">
    <citation type="submission" date="2022-05" db="EMBL/GenBank/DDBJ databases">
        <title>Impact of host demography and evolutionary history on endosymbiont molecular evolution: a test in carpenter ants (Genus Camponotus) and their Blochmannia endosymbionts.</title>
        <authorList>
            <person name="Manthey J.D."/>
            <person name="Giron J.C."/>
            <person name="Hruska J.P."/>
        </authorList>
    </citation>
    <scope>NUCLEOTIDE SEQUENCE</scope>
    <source>
        <strain evidence="28">C-006</strain>
    </source>
</reference>
<evidence type="ECO:0000256" key="9">
    <source>
        <dbReference type="ARBA" id="ARBA00022617"/>
    </source>
</evidence>
<keyword evidence="12" id="KW-0479">Metal-binding</keyword>
<evidence type="ECO:0000256" key="16">
    <source>
        <dbReference type="ARBA" id="ARBA00023008"/>
    </source>
</evidence>
<accession>A0ABY4STK7</accession>
<feature type="transmembrane region" description="Helical" evidence="26">
    <location>
        <begin position="597"/>
        <end position="630"/>
    </location>
</feature>
<feature type="transmembrane region" description="Helical" evidence="26">
    <location>
        <begin position="146"/>
        <end position="170"/>
    </location>
</feature>
<evidence type="ECO:0000256" key="22">
    <source>
        <dbReference type="ARBA" id="ARBA00034455"/>
    </source>
</evidence>
<evidence type="ECO:0000256" key="25">
    <source>
        <dbReference type="RuleBase" id="RU000370"/>
    </source>
</evidence>
<comment type="subunit">
    <text evidence="23">The cytochrome bo(3) ubiquinol oxidase complex is a heterooctamer of two A chains, two B chains, two C chains and two D chains.</text>
</comment>
<gene>
    <name evidence="28" type="primary">cyoB</name>
    <name evidence="28" type="ORF">M9405_01125</name>
</gene>
<dbReference type="PROSITE" id="PS00077">
    <property type="entry name" value="COX1_CUB"/>
    <property type="match status" value="1"/>
</dbReference>
<feature type="transmembrane region" description="Helical" evidence="26">
    <location>
        <begin position="346"/>
        <end position="368"/>
    </location>
</feature>
<feature type="transmembrane region" description="Helical" evidence="26">
    <location>
        <begin position="227"/>
        <end position="255"/>
    </location>
</feature>
<evidence type="ECO:0000256" key="11">
    <source>
        <dbReference type="ARBA" id="ARBA00022692"/>
    </source>
</evidence>
<keyword evidence="14 26" id="KW-1133">Transmembrane helix</keyword>
<feature type="transmembrane region" description="Helical" evidence="26">
    <location>
        <begin position="16"/>
        <end position="37"/>
    </location>
</feature>
<evidence type="ECO:0000256" key="1">
    <source>
        <dbReference type="ARBA" id="ARBA00001970"/>
    </source>
</evidence>
<organism evidence="28 29">
    <name type="scientific">Candidatus Blochmannia ocreatus</name>
    <name type="common">nom. nud.</name>
    <dbReference type="NCBI Taxonomy" id="251538"/>
    <lineage>
        <taxon>Bacteria</taxon>
        <taxon>Pseudomonadati</taxon>
        <taxon>Pseudomonadota</taxon>
        <taxon>Gammaproteobacteria</taxon>
        <taxon>Enterobacterales</taxon>
        <taxon>Enterobacteriaceae</taxon>
        <taxon>ant endosymbionts</taxon>
        <taxon>Candidatus Blochmanniella</taxon>
    </lineage>
</organism>
<evidence type="ECO:0000256" key="20">
    <source>
        <dbReference type="ARBA" id="ARBA00032190"/>
    </source>
</evidence>
<evidence type="ECO:0000256" key="6">
    <source>
        <dbReference type="ARBA" id="ARBA00014691"/>
    </source>
</evidence>
<protein>
    <recommendedName>
        <fullName evidence="6">Cytochrome bo(3) ubiquinol oxidase subunit 1</fullName>
        <ecNumber evidence="5">7.1.1.3</ecNumber>
    </recommendedName>
    <alternativeName>
        <fullName evidence="20">Cytochrome o ubiquinol oxidase subunit 1</fullName>
    </alternativeName>
    <alternativeName>
        <fullName evidence="18">Oxidase bo(3) subunit 1</fullName>
    </alternativeName>
    <alternativeName>
        <fullName evidence="21">Ubiquinol oxidase polypeptide I</fullName>
    </alternativeName>
    <alternativeName>
        <fullName evidence="19">Ubiquinol oxidase subunit 1</fullName>
    </alternativeName>
</protein>
<keyword evidence="11 25" id="KW-0812">Transmembrane</keyword>
<evidence type="ECO:0000313" key="28">
    <source>
        <dbReference type="EMBL" id="URJ25311.1"/>
    </source>
</evidence>
<evidence type="ECO:0000259" key="27">
    <source>
        <dbReference type="PROSITE" id="PS50855"/>
    </source>
</evidence>
<evidence type="ECO:0000256" key="26">
    <source>
        <dbReference type="SAM" id="Phobius"/>
    </source>
</evidence>
<comment type="cofactor">
    <cofactor evidence="1">
        <name>heme b</name>
        <dbReference type="ChEBI" id="CHEBI:60344"/>
    </cofactor>
</comment>
<dbReference type="PANTHER" id="PTHR10422:SF35">
    <property type="entry name" value="CYTOCHROME BO(3) UBIQUINOL OXIDASE SUBUNIT 1"/>
    <property type="match status" value="1"/>
</dbReference>
<keyword evidence="8" id="KW-1003">Cell membrane</keyword>
<feature type="transmembrane region" description="Helical" evidence="26">
    <location>
        <begin position="456"/>
        <end position="475"/>
    </location>
</feature>
<evidence type="ECO:0000256" key="10">
    <source>
        <dbReference type="ARBA" id="ARBA00022660"/>
    </source>
</evidence>
<dbReference type="NCBIfam" id="TIGR02843">
    <property type="entry name" value="CyoB"/>
    <property type="match status" value="1"/>
</dbReference>
<feature type="transmembrane region" description="Helical" evidence="26">
    <location>
        <begin position="380"/>
        <end position="403"/>
    </location>
</feature>
<keyword evidence="17 26" id="KW-0472">Membrane</keyword>
<feature type="transmembrane region" description="Helical" evidence="26">
    <location>
        <begin position="495"/>
        <end position="521"/>
    </location>
</feature>
<keyword evidence="13 25" id="KW-0249">Electron transport</keyword>
<evidence type="ECO:0000256" key="14">
    <source>
        <dbReference type="ARBA" id="ARBA00022989"/>
    </source>
</evidence>
<feature type="transmembrane region" description="Helical" evidence="26">
    <location>
        <begin position="58"/>
        <end position="79"/>
    </location>
</feature>
<evidence type="ECO:0000256" key="17">
    <source>
        <dbReference type="ARBA" id="ARBA00023136"/>
    </source>
</evidence>
<comment type="similarity">
    <text evidence="4 25">Belongs to the heme-copper respiratory oxidase family.</text>
</comment>
<keyword evidence="29" id="KW-1185">Reference proteome</keyword>
<dbReference type="CDD" id="cd01662">
    <property type="entry name" value="Ubiquinol_Oxidase_I"/>
    <property type="match status" value="1"/>
</dbReference>
<keyword evidence="9 25" id="KW-0349">Heme</keyword>
<dbReference type="PROSITE" id="PS50855">
    <property type="entry name" value="COX1"/>
    <property type="match status" value="1"/>
</dbReference>
<feature type="transmembrane region" description="Helical" evidence="26">
    <location>
        <begin position="423"/>
        <end position="444"/>
    </location>
</feature>
<evidence type="ECO:0000256" key="19">
    <source>
        <dbReference type="ARBA" id="ARBA00031883"/>
    </source>
</evidence>
<keyword evidence="7 25" id="KW-0813">Transport</keyword>
<dbReference type="Gene3D" id="1.20.210.10">
    <property type="entry name" value="Cytochrome c oxidase-like, subunit I domain"/>
    <property type="match status" value="1"/>
</dbReference>
<comment type="cofactor">
    <cofactor evidence="2">
        <name>Cu(2+)</name>
        <dbReference type="ChEBI" id="CHEBI:29036"/>
    </cofactor>
</comment>
<comment type="catalytic activity">
    <reaction evidence="24">
        <text>2 a ubiquinol + O2 + n H(+)(in) = 2 a ubiquinone + 2 H2O + n H(+)(out)</text>
        <dbReference type="Rhea" id="RHEA:30251"/>
        <dbReference type="Rhea" id="RHEA-COMP:9565"/>
        <dbReference type="Rhea" id="RHEA-COMP:9566"/>
        <dbReference type="ChEBI" id="CHEBI:15377"/>
        <dbReference type="ChEBI" id="CHEBI:15378"/>
        <dbReference type="ChEBI" id="CHEBI:15379"/>
        <dbReference type="ChEBI" id="CHEBI:16389"/>
        <dbReference type="ChEBI" id="CHEBI:17976"/>
        <dbReference type="EC" id="7.1.1.3"/>
    </reaction>
</comment>
<name>A0ABY4STK7_9ENTR</name>
<feature type="transmembrane region" description="Helical" evidence="26">
    <location>
        <begin position="275"/>
        <end position="298"/>
    </location>
</feature>
<dbReference type="PRINTS" id="PR01165">
    <property type="entry name" value="CYCOXIDASEI"/>
</dbReference>
<dbReference type="InterPro" id="IPR023616">
    <property type="entry name" value="Cyt_c_oxase-like_su1_dom"/>
</dbReference>
<comment type="cofactor">
    <cofactor evidence="22">
        <name>Fe(II)-heme o</name>
        <dbReference type="ChEBI" id="CHEBI:60530"/>
    </cofactor>
</comment>
<feature type="transmembrane region" description="Helical" evidence="26">
    <location>
        <begin position="99"/>
        <end position="125"/>
    </location>
</feature>
<proteinExistence type="inferred from homology"/>
<evidence type="ECO:0000256" key="2">
    <source>
        <dbReference type="ARBA" id="ARBA00001973"/>
    </source>
</evidence>
<evidence type="ECO:0000256" key="18">
    <source>
        <dbReference type="ARBA" id="ARBA00030075"/>
    </source>
</evidence>
<keyword evidence="10 25" id="KW-0679">Respiratory chain</keyword>
<evidence type="ECO:0000256" key="8">
    <source>
        <dbReference type="ARBA" id="ARBA00022475"/>
    </source>
</evidence>
<dbReference type="SUPFAM" id="SSF81442">
    <property type="entry name" value="Cytochrome c oxidase subunit I-like"/>
    <property type="match status" value="1"/>
</dbReference>
<feature type="transmembrane region" description="Helical" evidence="26">
    <location>
        <begin position="190"/>
        <end position="215"/>
    </location>
</feature>
<dbReference type="InterPro" id="IPR036927">
    <property type="entry name" value="Cyt_c_oxase-like_su1_sf"/>
</dbReference>
<evidence type="ECO:0000256" key="3">
    <source>
        <dbReference type="ARBA" id="ARBA00004651"/>
    </source>
</evidence>